<gene>
    <name evidence="2" type="ORF">VTJ49DRAFT_2049</name>
</gene>
<comment type="caution">
    <text evidence="2">The sequence shown here is derived from an EMBL/GenBank/DDBJ whole genome shotgun (WGS) entry which is preliminary data.</text>
</comment>
<dbReference type="Proteomes" id="UP001583172">
    <property type="component" value="Unassembled WGS sequence"/>
</dbReference>
<sequence>MLRTYRSFRSLLGSARLSARWKNGQTIRIERVKIRKAKPVSRLFGNVIKGALVFQLLLWTLLPLPESDEESKHDPHTEPRFIPFPFTTKTRPPEYYSGSSPEWQEFVRISKDPNTQQEILKLAAEYVLKTATTSQNLKGQNVGSDFRIRRYWLDIYYPYMAPPEFERSGILVKADSLEWTTMPIDHSLILRLERVLWPQPLAMGVWAMGTEAFKQASRQVAKYFSFDAHEANNPPARSGSTPELFGSRSTPEVQKALERLRQQATRRPEQVNDPRSMASSSSTSTASSEPSTPRDTSGAIADPNRKKQDDKPWIESVGLSVANSQAWRRFRETFAQNRRTKLLNPPRGSLAVQGLVELETSRAYLVVETMTWYDPKTKSLVPESTRMLLKGRKLKVQSPVR</sequence>
<evidence type="ECO:0000313" key="3">
    <source>
        <dbReference type="Proteomes" id="UP001583172"/>
    </source>
</evidence>
<name>A0ABR3VB24_HUMIN</name>
<feature type="compositionally biased region" description="Basic and acidic residues" evidence="1">
    <location>
        <begin position="255"/>
        <end position="272"/>
    </location>
</feature>
<dbReference type="EMBL" id="JAZGSY010000185">
    <property type="protein sequence ID" value="KAL1838918.1"/>
    <property type="molecule type" value="Genomic_DNA"/>
</dbReference>
<proteinExistence type="predicted"/>
<feature type="compositionally biased region" description="Basic and acidic residues" evidence="1">
    <location>
        <begin position="303"/>
        <end position="313"/>
    </location>
</feature>
<evidence type="ECO:0000313" key="2">
    <source>
        <dbReference type="EMBL" id="KAL1838918.1"/>
    </source>
</evidence>
<accession>A0ABR3VB24</accession>
<evidence type="ECO:0000256" key="1">
    <source>
        <dbReference type="SAM" id="MobiDB-lite"/>
    </source>
</evidence>
<keyword evidence="3" id="KW-1185">Reference proteome</keyword>
<organism evidence="2 3">
    <name type="scientific">Humicola insolens</name>
    <name type="common">Soft-rot fungus</name>
    <dbReference type="NCBI Taxonomy" id="85995"/>
    <lineage>
        <taxon>Eukaryota</taxon>
        <taxon>Fungi</taxon>
        <taxon>Dikarya</taxon>
        <taxon>Ascomycota</taxon>
        <taxon>Pezizomycotina</taxon>
        <taxon>Sordariomycetes</taxon>
        <taxon>Sordariomycetidae</taxon>
        <taxon>Sordariales</taxon>
        <taxon>Chaetomiaceae</taxon>
        <taxon>Mycothermus</taxon>
    </lineage>
</organism>
<feature type="region of interest" description="Disordered" evidence="1">
    <location>
        <begin position="229"/>
        <end position="313"/>
    </location>
</feature>
<feature type="compositionally biased region" description="Low complexity" evidence="1">
    <location>
        <begin position="276"/>
        <end position="293"/>
    </location>
</feature>
<protein>
    <submittedName>
        <fullName evidence="2">Uncharacterized protein</fullName>
    </submittedName>
</protein>
<reference evidence="2 3" key="1">
    <citation type="journal article" date="2024" name="Commun. Biol.">
        <title>Comparative genomic analysis of thermophilic fungi reveals convergent evolutionary adaptations and gene losses.</title>
        <authorList>
            <person name="Steindorff A.S."/>
            <person name="Aguilar-Pontes M.V."/>
            <person name="Robinson A.J."/>
            <person name="Andreopoulos B."/>
            <person name="LaButti K."/>
            <person name="Kuo A."/>
            <person name="Mondo S."/>
            <person name="Riley R."/>
            <person name="Otillar R."/>
            <person name="Haridas S."/>
            <person name="Lipzen A."/>
            <person name="Grimwood J."/>
            <person name="Schmutz J."/>
            <person name="Clum A."/>
            <person name="Reid I.D."/>
            <person name="Moisan M.C."/>
            <person name="Butler G."/>
            <person name="Nguyen T.T.M."/>
            <person name="Dewar K."/>
            <person name="Conant G."/>
            <person name="Drula E."/>
            <person name="Henrissat B."/>
            <person name="Hansel C."/>
            <person name="Singer S."/>
            <person name="Hutchinson M.I."/>
            <person name="de Vries R.P."/>
            <person name="Natvig D.O."/>
            <person name="Powell A.J."/>
            <person name="Tsang A."/>
            <person name="Grigoriev I.V."/>
        </authorList>
    </citation>
    <scope>NUCLEOTIDE SEQUENCE [LARGE SCALE GENOMIC DNA]</scope>
    <source>
        <strain evidence="2 3">CBS 620.91</strain>
    </source>
</reference>